<keyword evidence="2" id="KW-1185">Reference proteome</keyword>
<gene>
    <name evidence="1" type="ORF">J2Z53_001365</name>
</gene>
<evidence type="ECO:0000313" key="2">
    <source>
        <dbReference type="Proteomes" id="UP000783390"/>
    </source>
</evidence>
<dbReference type="EMBL" id="JAGGJZ010000003">
    <property type="protein sequence ID" value="MBP1889782.1"/>
    <property type="molecule type" value="Genomic_DNA"/>
</dbReference>
<reference evidence="1 2" key="1">
    <citation type="submission" date="2021-03" db="EMBL/GenBank/DDBJ databases">
        <title>Genomic Encyclopedia of Type Strains, Phase IV (KMG-IV): sequencing the most valuable type-strain genomes for metagenomic binning, comparative biology and taxonomic classification.</title>
        <authorList>
            <person name="Goeker M."/>
        </authorList>
    </citation>
    <scope>NUCLEOTIDE SEQUENCE [LARGE SCALE GENOMIC DNA]</scope>
    <source>
        <strain evidence="1 2">DSM 3984</strain>
    </source>
</reference>
<evidence type="ECO:0000313" key="1">
    <source>
        <dbReference type="EMBL" id="MBP1889782.1"/>
    </source>
</evidence>
<comment type="caution">
    <text evidence="1">The sequence shown here is derived from an EMBL/GenBank/DDBJ whole genome shotgun (WGS) entry which is preliminary data.</text>
</comment>
<organism evidence="1 2">
    <name type="scientific">Clostridium moniliforme</name>
    <dbReference type="NCBI Taxonomy" id="39489"/>
    <lineage>
        <taxon>Bacteria</taxon>
        <taxon>Bacillati</taxon>
        <taxon>Bacillota</taxon>
        <taxon>Clostridia</taxon>
        <taxon>Eubacteriales</taxon>
        <taxon>Clostridiaceae</taxon>
        <taxon>Clostridium</taxon>
    </lineage>
</organism>
<dbReference type="Proteomes" id="UP000783390">
    <property type="component" value="Unassembled WGS sequence"/>
</dbReference>
<sequence>MKVKVYEQDTKIEVITDYSTKFIRKAKNLSGKWNKSKSLWEFDIKNKKYVLDALQKIFYENDTEKIERVDVIVDLQKYLKEKNKKNFGNAIEIFNRSAGTRFNRDSQVKLNNDCIIVEGDFCEWGGSIRHPQIGDVEGVILKMNNIPKKQVEEEIKKYNLTCMTIIEEDQIRE</sequence>
<name>A0ABS4F0K5_9CLOT</name>
<accession>A0ABS4F0K5</accession>
<protein>
    <submittedName>
        <fullName evidence="1">Uncharacterized protein</fullName>
    </submittedName>
</protein>
<dbReference type="RefSeq" id="WP_209796679.1">
    <property type="nucleotide sequence ID" value="NZ_JAGGJZ010000003.1"/>
</dbReference>
<proteinExistence type="predicted"/>